<feature type="transmembrane region" description="Helical" evidence="1">
    <location>
        <begin position="48"/>
        <end position="67"/>
    </location>
</feature>
<keyword evidence="1" id="KW-0472">Membrane</keyword>
<comment type="caution">
    <text evidence="2">The sequence shown here is derived from an EMBL/GenBank/DDBJ whole genome shotgun (WGS) entry which is preliminary data.</text>
</comment>
<dbReference type="EMBL" id="JAACNH010000006">
    <property type="protein sequence ID" value="KAG8438838.1"/>
    <property type="molecule type" value="Genomic_DNA"/>
</dbReference>
<evidence type="ECO:0000256" key="1">
    <source>
        <dbReference type="SAM" id="Phobius"/>
    </source>
</evidence>
<name>A0A8T2J659_9PIPI</name>
<accession>A0A8T2J659</accession>
<reference evidence="2" key="1">
    <citation type="thesis" date="2020" institute="ProQuest LLC" country="789 East Eisenhower Parkway, Ann Arbor, MI, USA">
        <title>Comparative Genomics and Chromosome Evolution.</title>
        <authorList>
            <person name="Mudd A.B."/>
        </authorList>
    </citation>
    <scope>NUCLEOTIDE SEQUENCE</scope>
    <source>
        <strain evidence="2">Female2</strain>
        <tissue evidence="2">Blood</tissue>
    </source>
</reference>
<keyword evidence="1" id="KW-0812">Transmembrane</keyword>
<gene>
    <name evidence="2" type="ORF">GDO86_005143</name>
</gene>
<proteinExistence type="predicted"/>
<keyword evidence="3" id="KW-1185">Reference proteome</keyword>
<sequence>MGLLMILAFHVLQNWFYYLRFTQYKMPIFTIPHPSTVIFSLRELGAMLQSKLGIVFTFLLLFQLLCVKFKNFRKFKYLSSVWMAG</sequence>
<dbReference type="Proteomes" id="UP000812440">
    <property type="component" value="Chromosome 3"/>
</dbReference>
<keyword evidence="1" id="KW-1133">Transmembrane helix</keyword>
<evidence type="ECO:0000313" key="2">
    <source>
        <dbReference type="EMBL" id="KAG8438838.1"/>
    </source>
</evidence>
<organism evidence="2 3">
    <name type="scientific">Hymenochirus boettgeri</name>
    <name type="common">Congo dwarf clawed frog</name>
    <dbReference type="NCBI Taxonomy" id="247094"/>
    <lineage>
        <taxon>Eukaryota</taxon>
        <taxon>Metazoa</taxon>
        <taxon>Chordata</taxon>
        <taxon>Craniata</taxon>
        <taxon>Vertebrata</taxon>
        <taxon>Euteleostomi</taxon>
        <taxon>Amphibia</taxon>
        <taxon>Batrachia</taxon>
        <taxon>Anura</taxon>
        <taxon>Pipoidea</taxon>
        <taxon>Pipidae</taxon>
        <taxon>Pipinae</taxon>
        <taxon>Hymenochirus</taxon>
    </lineage>
</organism>
<evidence type="ECO:0000313" key="3">
    <source>
        <dbReference type="Proteomes" id="UP000812440"/>
    </source>
</evidence>
<protein>
    <submittedName>
        <fullName evidence="2">Uncharacterized protein</fullName>
    </submittedName>
</protein>
<dbReference type="AlphaFoldDB" id="A0A8T2J659"/>